<accession>A0A6H9YZU2</accession>
<keyword evidence="4" id="KW-0804">Transcription</keyword>
<dbReference type="InterPro" id="IPR011006">
    <property type="entry name" value="CheY-like_superfamily"/>
</dbReference>
<organism evidence="6 7">
    <name type="scientific">Actinomadura rudentiformis</name>
    <dbReference type="NCBI Taxonomy" id="359158"/>
    <lineage>
        <taxon>Bacteria</taxon>
        <taxon>Bacillati</taxon>
        <taxon>Actinomycetota</taxon>
        <taxon>Actinomycetes</taxon>
        <taxon>Streptosporangiales</taxon>
        <taxon>Thermomonosporaceae</taxon>
        <taxon>Actinomadura</taxon>
    </lineage>
</organism>
<reference evidence="6 7" key="1">
    <citation type="submission" date="2019-09" db="EMBL/GenBank/DDBJ databases">
        <title>Actinomadura physcomitrii sp. nov., a novel actinomycete isolated from moss [Physcomitrium sphaericum (Ludw) Fuernr].</title>
        <authorList>
            <person name="Zhuang X."/>
            <person name="Liu C."/>
        </authorList>
    </citation>
    <scope>NUCLEOTIDE SEQUENCE [LARGE SCALE GENOMIC DNA]</scope>
    <source>
        <strain evidence="6 7">HMC1</strain>
    </source>
</reference>
<dbReference type="EMBL" id="WBMT01000001">
    <property type="protein sequence ID" value="KAB2352370.1"/>
    <property type="molecule type" value="Genomic_DNA"/>
</dbReference>
<evidence type="ECO:0000313" key="7">
    <source>
        <dbReference type="Proteomes" id="UP000468735"/>
    </source>
</evidence>
<evidence type="ECO:0000313" key="6">
    <source>
        <dbReference type="EMBL" id="KAB2352370.1"/>
    </source>
</evidence>
<keyword evidence="1" id="KW-0808">Transferase</keyword>
<keyword evidence="2" id="KW-0418">Kinase</keyword>
<dbReference type="OrthoDB" id="4629915at2"/>
<dbReference type="GO" id="GO:0016301">
    <property type="term" value="F:kinase activity"/>
    <property type="evidence" value="ECO:0007669"/>
    <property type="project" value="UniProtKB-KW"/>
</dbReference>
<proteinExistence type="predicted"/>
<evidence type="ECO:0000256" key="1">
    <source>
        <dbReference type="ARBA" id="ARBA00022679"/>
    </source>
</evidence>
<evidence type="ECO:0000256" key="2">
    <source>
        <dbReference type="ARBA" id="ARBA00022777"/>
    </source>
</evidence>
<dbReference type="RefSeq" id="WP_151557113.1">
    <property type="nucleotide sequence ID" value="NZ_WBMT01000001.1"/>
</dbReference>
<dbReference type="Gene3D" id="1.10.10.10">
    <property type="entry name" value="Winged helix-like DNA-binding domain superfamily/Winged helix DNA-binding domain"/>
    <property type="match status" value="1"/>
</dbReference>
<gene>
    <name evidence="6" type="ORF">F8566_01365</name>
</gene>
<dbReference type="PROSITE" id="PS50921">
    <property type="entry name" value="ANTAR"/>
    <property type="match status" value="1"/>
</dbReference>
<keyword evidence="3" id="KW-0805">Transcription regulation</keyword>
<dbReference type="InterPro" id="IPR036388">
    <property type="entry name" value="WH-like_DNA-bd_sf"/>
</dbReference>
<feature type="domain" description="ANTAR" evidence="5">
    <location>
        <begin position="222"/>
        <end position="283"/>
    </location>
</feature>
<dbReference type="GO" id="GO:0003723">
    <property type="term" value="F:RNA binding"/>
    <property type="evidence" value="ECO:0007669"/>
    <property type="project" value="InterPro"/>
</dbReference>
<sequence length="299" mass="32195">MYPSSVTFTAASACAGRGLGERRTTFGLVGEWALRVERNVAGHAVACQWRVMVMSEQTEPQALAGSLRELTSLLLSTADLEQALQHAAEVASKAVAGRPAVGVTLMRSDRQLSVAATAQVPPILEELQYQRGEGPCVDSARHGRRVVIADVMNDRRWGDFTTHVLAHGVRAMACYPLNPDGDAHGALNLYFNVPTEPSAEQAMVAELIADLVGTLLAAVEERARQARLTDQLRQALASRAVIDQAIGVIMARQHLSADAAFEILRQASQQRNRKVRDIAAGIVESAGGMPSQPGEFHEE</sequence>
<dbReference type="InterPro" id="IPR029016">
    <property type="entry name" value="GAF-like_dom_sf"/>
</dbReference>
<dbReference type="Proteomes" id="UP000468735">
    <property type="component" value="Unassembled WGS sequence"/>
</dbReference>
<evidence type="ECO:0000256" key="3">
    <source>
        <dbReference type="ARBA" id="ARBA00023015"/>
    </source>
</evidence>
<comment type="caution">
    <text evidence="6">The sequence shown here is derived from an EMBL/GenBank/DDBJ whole genome shotgun (WGS) entry which is preliminary data.</text>
</comment>
<dbReference type="SMART" id="SM00065">
    <property type="entry name" value="GAF"/>
    <property type="match status" value="1"/>
</dbReference>
<dbReference type="SUPFAM" id="SSF52172">
    <property type="entry name" value="CheY-like"/>
    <property type="match status" value="1"/>
</dbReference>
<dbReference type="InterPro" id="IPR003018">
    <property type="entry name" value="GAF"/>
</dbReference>
<protein>
    <submittedName>
        <fullName evidence="6">GAF and ANTAR domain-containing protein</fullName>
    </submittedName>
</protein>
<keyword evidence="7" id="KW-1185">Reference proteome</keyword>
<dbReference type="Pfam" id="PF03861">
    <property type="entry name" value="ANTAR"/>
    <property type="match status" value="1"/>
</dbReference>
<name>A0A6H9YZU2_9ACTN</name>
<dbReference type="SMART" id="SM01012">
    <property type="entry name" value="ANTAR"/>
    <property type="match status" value="1"/>
</dbReference>
<dbReference type="Pfam" id="PF13185">
    <property type="entry name" value="GAF_2"/>
    <property type="match status" value="1"/>
</dbReference>
<dbReference type="Gene3D" id="3.30.450.40">
    <property type="match status" value="1"/>
</dbReference>
<evidence type="ECO:0000259" key="5">
    <source>
        <dbReference type="PROSITE" id="PS50921"/>
    </source>
</evidence>
<evidence type="ECO:0000256" key="4">
    <source>
        <dbReference type="ARBA" id="ARBA00023163"/>
    </source>
</evidence>
<dbReference type="InterPro" id="IPR005561">
    <property type="entry name" value="ANTAR"/>
</dbReference>
<dbReference type="SUPFAM" id="SSF55781">
    <property type="entry name" value="GAF domain-like"/>
    <property type="match status" value="1"/>
</dbReference>
<dbReference type="AlphaFoldDB" id="A0A6H9YZU2"/>